<dbReference type="InterPro" id="IPR001851">
    <property type="entry name" value="ABC_transp_permease"/>
</dbReference>
<evidence type="ECO:0000256" key="8">
    <source>
        <dbReference type="SAM" id="Phobius"/>
    </source>
</evidence>
<keyword evidence="6 8" id="KW-1133">Transmembrane helix</keyword>
<feature type="transmembrane region" description="Helical" evidence="8">
    <location>
        <begin position="175"/>
        <end position="195"/>
    </location>
</feature>
<evidence type="ECO:0000313" key="9">
    <source>
        <dbReference type="EMBL" id="SDU72818.1"/>
    </source>
</evidence>
<feature type="transmembrane region" description="Helical" evidence="8">
    <location>
        <begin position="281"/>
        <end position="299"/>
    </location>
</feature>
<accession>A0A1H2KWK9</accession>
<dbReference type="CDD" id="cd06579">
    <property type="entry name" value="TM_PBP1_transp_AraH_like"/>
    <property type="match status" value="1"/>
</dbReference>
<dbReference type="Proteomes" id="UP000183180">
    <property type="component" value="Unassembled WGS sequence"/>
</dbReference>
<dbReference type="STRING" id="158898.SAMN04488548_1343838"/>
<dbReference type="OrthoDB" id="3468954at2"/>
<feature type="transmembrane region" description="Helical" evidence="8">
    <location>
        <begin position="102"/>
        <end position="128"/>
    </location>
</feature>
<dbReference type="RefSeq" id="WP_074852373.1">
    <property type="nucleotide sequence ID" value="NZ_FNLM01000034.1"/>
</dbReference>
<feature type="transmembrane region" description="Helical" evidence="8">
    <location>
        <begin position="21"/>
        <end position="41"/>
    </location>
</feature>
<comment type="subcellular location">
    <subcellularLocation>
        <location evidence="1">Cell membrane</location>
        <topology evidence="1">Multi-pass membrane protein</topology>
    </subcellularLocation>
</comment>
<feature type="transmembrane region" description="Helical" evidence="8">
    <location>
        <begin position="79"/>
        <end position="96"/>
    </location>
</feature>
<keyword evidence="4" id="KW-0997">Cell inner membrane</keyword>
<dbReference type="PANTHER" id="PTHR32196:SF21">
    <property type="entry name" value="ABC TRANSPORTER PERMEASE PROTEIN YPHD-RELATED"/>
    <property type="match status" value="1"/>
</dbReference>
<feature type="transmembrane region" description="Helical" evidence="8">
    <location>
        <begin position="257"/>
        <end position="274"/>
    </location>
</feature>
<dbReference type="GO" id="GO:0005886">
    <property type="term" value="C:plasma membrane"/>
    <property type="evidence" value="ECO:0007669"/>
    <property type="project" value="UniProtKB-SubCell"/>
</dbReference>
<evidence type="ECO:0000256" key="5">
    <source>
        <dbReference type="ARBA" id="ARBA00022692"/>
    </source>
</evidence>
<dbReference type="AlphaFoldDB" id="A0A1H2KWK9"/>
<name>A0A1H2KWK9_9ACTN</name>
<evidence type="ECO:0000256" key="1">
    <source>
        <dbReference type="ARBA" id="ARBA00004651"/>
    </source>
</evidence>
<feature type="transmembrane region" description="Helical" evidence="8">
    <location>
        <begin position="53"/>
        <end position="72"/>
    </location>
</feature>
<gene>
    <name evidence="9" type="ORF">SAMN04488548_1343838</name>
</gene>
<dbReference type="PANTHER" id="PTHR32196">
    <property type="entry name" value="ABC TRANSPORTER PERMEASE PROTEIN YPHD-RELATED-RELATED"/>
    <property type="match status" value="1"/>
</dbReference>
<evidence type="ECO:0000313" key="10">
    <source>
        <dbReference type="Proteomes" id="UP000183180"/>
    </source>
</evidence>
<evidence type="ECO:0000256" key="6">
    <source>
        <dbReference type="ARBA" id="ARBA00022989"/>
    </source>
</evidence>
<feature type="transmembrane region" description="Helical" evidence="8">
    <location>
        <begin position="225"/>
        <end position="245"/>
    </location>
</feature>
<protein>
    <submittedName>
        <fullName evidence="9">Monosaccharide ABC transporter membrane protein, CUT2 family</fullName>
    </submittedName>
</protein>
<evidence type="ECO:0000256" key="3">
    <source>
        <dbReference type="ARBA" id="ARBA00022475"/>
    </source>
</evidence>
<dbReference type="GO" id="GO:0022857">
    <property type="term" value="F:transmembrane transporter activity"/>
    <property type="evidence" value="ECO:0007669"/>
    <property type="project" value="InterPro"/>
</dbReference>
<evidence type="ECO:0000256" key="2">
    <source>
        <dbReference type="ARBA" id="ARBA00022448"/>
    </source>
</evidence>
<organism evidence="9 10">
    <name type="scientific">Gordonia westfalica</name>
    <dbReference type="NCBI Taxonomy" id="158898"/>
    <lineage>
        <taxon>Bacteria</taxon>
        <taxon>Bacillati</taxon>
        <taxon>Actinomycetota</taxon>
        <taxon>Actinomycetes</taxon>
        <taxon>Mycobacteriales</taxon>
        <taxon>Gordoniaceae</taxon>
        <taxon>Gordonia</taxon>
    </lineage>
</organism>
<feature type="transmembrane region" description="Helical" evidence="8">
    <location>
        <begin position="135"/>
        <end position="155"/>
    </location>
</feature>
<keyword evidence="5 8" id="KW-0812">Transmembrane</keyword>
<evidence type="ECO:0000256" key="4">
    <source>
        <dbReference type="ARBA" id="ARBA00022519"/>
    </source>
</evidence>
<dbReference type="EMBL" id="FNLM01000034">
    <property type="protein sequence ID" value="SDU72818.1"/>
    <property type="molecule type" value="Genomic_DNA"/>
</dbReference>
<keyword evidence="7 8" id="KW-0472">Membrane</keyword>
<reference evidence="9 10" key="1">
    <citation type="submission" date="2016-10" db="EMBL/GenBank/DDBJ databases">
        <authorList>
            <person name="de Groot N.N."/>
        </authorList>
    </citation>
    <scope>NUCLEOTIDE SEQUENCE [LARGE SCALE GENOMIC DNA]</scope>
    <source>
        <strain evidence="9 10">DSM 44215</strain>
    </source>
</reference>
<keyword evidence="3" id="KW-1003">Cell membrane</keyword>
<proteinExistence type="predicted"/>
<keyword evidence="2" id="KW-0813">Transport</keyword>
<evidence type="ECO:0000256" key="7">
    <source>
        <dbReference type="ARBA" id="ARBA00023136"/>
    </source>
</evidence>
<dbReference type="Pfam" id="PF02653">
    <property type="entry name" value="BPD_transp_2"/>
    <property type="match status" value="1"/>
</dbReference>
<sequence>MTAAASALTTVRSGRRSLRPLLYDYLLPVLLVAMVALFAVLEPQFVESSNLVNVARQSVFLLLITLGQMIVLIHAQLDLSVGATVAATSVLVATVTREVVPGASVALGLLVGLGFGVAVGLVNGALVAFWRVPSFMATLGTTSILTGLALIVSNGAPVTGIPLKFSDVLGTGQVLGIPVPVVLGVVVMIIVAVLLGRARLGRDMYAVGGNPEAARAAGINVRRTVMIGFVLCSVLAAFAGVLLTARVGSGEASLGGSYVMLSIAAAVLGGTSLFGGEGKVWRVVVGVLFLGVLSNGMNLLHVSSYVQQLVIGTVLICAVGLERLRESL</sequence>